<dbReference type="PROSITE" id="PS51190">
    <property type="entry name" value="FATC"/>
    <property type="match status" value="1"/>
</dbReference>
<dbReference type="InterPro" id="IPR003152">
    <property type="entry name" value="FATC_dom"/>
</dbReference>
<dbReference type="InterPro" id="IPR011009">
    <property type="entry name" value="Kinase-like_dom_sf"/>
</dbReference>
<evidence type="ECO:0008006" key="8">
    <source>
        <dbReference type="Google" id="ProtNLM"/>
    </source>
</evidence>
<dbReference type="PANTHER" id="PTHR11139:SF1">
    <property type="entry name" value="TRANSFORMATION_TRANSCRIPTION DOMAIN-ASSOCIATED PROTEIN"/>
    <property type="match status" value="1"/>
</dbReference>
<dbReference type="EMBL" id="JADGJW010000108">
    <property type="protein sequence ID" value="KAJ3224028.1"/>
    <property type="molecule type" value="Genomic_DNA"/>
</dbReference>
<evidence type="ECO:0000259" key="3">
    <source>
        <dbReference type="PROSITE" id="PS50290"/>
    </source>
</evidence>
<dbReference type="GO" id="GO:0006355">
    <property type="term" value="P:regulation of DNA-templated transcription"/>
    <property type="evidence" value="ECO:0007669"/>
    <property type="project" value="TreeGrafter"/>
</dbReference>
<dbReference type="Pfam" id="PF20175">
    <property type="entry name" value="Tra1_central"/>
    <property type="match status" value="2"/>
</dbReference>
<feature type="domain" description="PI3K/PI4K catalytic" evidence="3">
    <location>
        <begin position="3248"/>
        <end position="3532"/>
    </location>
</feature>
<dbReference type="InterPro" id="IPR046807">
    <property type="entry name" value="Tra1_central"/>
</dbReference>
<accession>A0AAD5U4B6</accession>
<gene>
    <name evidence="6" type="ORF">HK099_000354</name>
</gene>
<dbReference type="InterPro" id="IPR003151">
    <property type="entry name" value="PIK-rel_kinase_FAT"/>
</dbReference>
<dbReference type="InterPro" id="IPR050517">
    <property type="entry name" value="DDR_Repair_Kinase"/>
</dbReference>
<dbReference type="PROSITE" id="PS50290">
    <property type="entry name" value="PI3_4_KINASE_3"/>
    <property type="match status" value="1"/>
</dbReference>
<keyword evidence="7" id="KW-1185">Reference proteome</keyword>
<evidence type="ECO:0000259" key="5">
    <source>
        <dbReference type="PROSITE" id="PS51190"/>
    </source>
</evidence>
<feature type="domain" description="FAT" evidence="4">
    <location>
        <begin position="2422"/>
        <end position="2986"/>
    </location>
</feature>
<name>A0AAD5U4B6_9FUNG</name>
<feature type="region of interest" description="Disordered" evidence="2">
    <location>
        <begin position="1872"/>
        <end position="1909"/>
    </location>
</feature>
<dbReference type="InterPro" id="IPR000403">
    <property type="entry name" value="PI3/4_kinase_cat_dom"/>
</dbReference>
<feature type="compositionally biased region" description="Polar residues" evidence="2">
    <location>
        <begin position="1895"/>
        <end position="1909"/>
    </location>
</feature>
<sequence>MDIKLKAVVELRGRCENFIVTILSNKNKSIEIVQTADYQRYLTALMPAFLHFLSTTQPTFQSEEPVQKVRLLILEIITRLPNLEIMRQYVKELMDILLKILKEDNEDNAVVCLKIITDLHKNFKGYMEKTVFLPTPVPAIDDGKHPNRTLGKSIQSFKVLTECPIIIALLFQVNRKIVTANVDELIKCVISALKLQPHQQKQAHEEAATKGTVFYGVSPLIKNRVAYAELKALQIKVTFILKYFINSFAPHVQDIADSVVSLMKDCPPDCSSARKELLVATRHIWQTEFKFYFLTHIDVLLNENVMTGTGVTCRETLSSFPVICKYHRKKISHLNNVSGDLSTSNSEHDSENLTVLPEYQGYLDLGFSQPIKTSTNPMDSNADLVKDIRFLLKYIIPGIKTVLISIAKCNPVTNNLDPEYNSIARGFCDKEIEIFITIARDGLFCFNYFNLDQFDENGVFLTNSDSSASTSSPSVDGIVTTKNNSMSSNAVNASNASKEEKESLEGFAAIFKSIEPSVFQEVFGSQMGYFFELALINQQLMAVPQYFLATASVSSNFAGLLLRYLIDSLDKLGSDSGYAAVMLKIFKVLFLAVSIFPEKNEPVLLHHLPNLILTALRLAKKAIEPLNYFLLLRSLFRSISGGKFEKLYQAVLPILPILLETLNNLLATTQRVQMRELYVELCLTVPVRLSVLLPYLSHLMKPLVLALHGGNELVTQGLRTLELCIDNLTHEFLEPILSPVMNDLMNALWRHLHPEPYSRQHSVTALKIVGKLGGFNRRFLKDAPNLKFVKQDSGLELPFLFNPLTDKPVKVSLNETLTVICDTLKSGTAKPFYISQCFEFLKGCIPLLIDTDTGPDNLGHILQSHIEQYVSNRSTHDEVEIMKDGTNPFPIENTTPQFLLDAHVKVLEDVFVGLFYAAINEETRAESRAIINSLCRHFALLSISELVNGEKKAVPSTGKTNLDAIISTPSTRIDSFINGIVSVMSSPNSDIQELSKEYFGSFYNTCLTFLVSKEAVEDMKIFKTFASKFCSACYEGEWFYKRGGCSGILLLSTQLGLSHSWILLHEIEFVKALLFVLKDTGSEMTIINIKEATSTLLHVLELCNKPLKDEQEKLPKKMNNLVALLIGELSNSNQVVRETIQKSFDLLAELSGIDVTELLLPSRERLLSPIFIKPLRALPFQMQIGHIDAITYCLSLRTPLLVFNEELHRLLQEAILLADAEDAALIPGKNLFKNQGVVTNLRVVCIKLLSAALVFSDYSNRRLNTTRARIISVFFKSLYANHPEVVEYSNKGLQQVLATQHRLPKELLQAGLRPSLVNVSSPDSSKLTVSSLEGLARLLELLTNYFKVEIGRKLLDHLRNLAEPALLEEASSRPLSEVEKINVIVGIINVFYLLPAAANCFLVELINSVLGLEEKLKRFRSSPFRLPLIKFLNRYASESIKHFYSQISTSVGHNRLLIGVLGSEHADVLRAEVMKSTDLFISKTLGSPSAEANYHGVLMMKEITKFHPEWLLENKALITILKELWKTQIEKKDFKAEYSMNPMMQSILELFVLYLENDSSETSLLFDMIDALDLDVCVEQDGIKKFIYETVALKYSVILKQNILDSFFIVFQDKSYSRAKVATIIRMLIIPMLMVHSDAHFVEVFGSKVSLMDKCVWQPLASEKVEYYSDTTMIVELLQLTSLILQRGRQIVNEFKKNIIKFSWNYTNKVEEITCKQAAFVVIARFIVEFPTLGSIISKTFVELLKTHQPEVKNLVRQAMDSLLPILPSRTGTETGRDALFWIAWTRKIMIDDAHSSSQLVSIYQLIIRHSNLYYNKRDAFIPQIIGSLSKLGLAATSTKETKILSIDLAELIFNWENQELSSTTIIVPQTPLVPQTPATPQTQVDEPTSKRQKFSISTGESQGSKSQTSNYRDMLVTYLIRFLLNSTHEPISKGELASRVAKLLEDILNRWPECNIKFSLFDKLEDKSLSESTILIINALEIFLMIVKVKDDQWLISNIAQFQNYLNPYIKSDNILVSKGLKPILSKIFQAVANNTSDAHYPKEVADFVKNVDVTIRSNLGQDNLKPYSTIVLLCTSYLNRKAEITMWYQDIMKLLQKLANEHCSNAVDMEGKDANSEMITMLLSLLKTKTSAMGEQRKTFLNSLLLLIEKSKDTNLLKNILSIVSDWIYAKAEAFPTQKEKANLMVTLLTFANREDKSLLEDYLELVAKIFSDSSFLRTELSVRLENSFLIGTKYSNPITRKKFSKIFNDSVDKLLSTRLNYIFGVQNWEYLSSDFWICQALDLLLGSAIKNVPVFSSPTYYKLYSIASFFQTSADEMMSTDTNEAVTSIVLEHQKFLLSLQSITIHNEKSLAFSLWSQIFPICWELLTNRERHDLTKSIIFLLSKDYHSKQADVRPNVIQCLLEGIRRSVPHILLPPQLVMFLSKTFNAWFNGIELLQCMIVDLKTGNASKYQEKVRDSTLDNLADLYSSLNEDDYFYGLWRHRCQFPETNAAISFEQNGMWLTAQNFYEQAQQKARLQPHPFNESEYNLWEEHWVLCSKKLQSWDILTDLAKQDVNCDLLIDAAWHTVDWCSESETIKCILGGVTEGNQKKQIYEIFHFLTKMQAENESDRVKFQGLCDNGMQLALKQWQSLPEIVSNAHIPVLHSFQQFVEFQEAFAVLTNLSQTNPQNVEVKSTELKGTLQIWRDRLPNIWDDINLWSDLVSWRQQIFGIVNRAYMPLLPSLSIPASVPQSSFAYRGYHETAWIINRFAHVARKHRLTDVCVNQLTKIYTLPNIEIQEAFYKLREQAKCYAMNPCEWPSGLDVVNNTNLMYFIVNQRAEFFSLKGVFLSKLKLHEEAVNAFSSSVQIDTSLPCAWAAWGKYNDQLFKDAPKEKEKESIKHAADAINCYMHASTLYNSGKSRKYMSRILWLLSLDDETKSISKAYSSYKSETPTWYWINFIPQLISSLSCKEAAFAKDIILRIAKIYPQSLHFHLRTAKEDLAVQKKQFTMRMTVATAAESHSTDNSQSQAPMPATENKPSLGGDMGDTAKEGEKEGNGDLNQCISTDASAAMTTDNSATSTEQVQKRPMNSWDYVEEIMGLLKTAFPLLALSMETLADQIINKLKPTTDEDIYRLIIALLNDGISQLARDPEDKSGLSPATETNLQKFAETMAPNHLKYKAAFENDFIKSKPTLTVLVQRFREWRNKLETLLDNRPQKQRLEHFSHYLVEFEYQKFDQVEIPGQYLLLKDSNRDFIKIERFLPEVILVRNNQGMARRLTIKGHDGSLHPFSVQQPAFRQCRREERILQLLRLGLYKMIPLTCLYWKFMMTIVAKRECIRMKDIMQTEDIKQKSKVDLLNLKTEVMDEIGSKMIPEFLLTQFMSRNMKNSSDLWFIRKRFTTQMSAVTFFSYVLCIGSRFPGKFLISRETGNIWCCDLVPSLSNSTMMFTNQEAVPFRFTPNIHHFIGPIGVEGVFTSSLMAISKALTECDMENYLSIFIRDELNACQSISKKPLFQESQIKDLVSANVDILTRKAQALACTAEREKFDKECNIPANQTILDLISQAVNPLKLSQMDLAYMPSL</sequence>
<dbReference type="SMART" id="SM00146">
    <property type="entry name" value="PI3Kc"/>
    <property type="match status" value="1"/>
</dbReference>
<dbReference type="InterPro" id="IPR016024">
    <property type="entry name" value="ARM-type_fold"/>
</dbReference>
<dbReference type="InterPro" id="IPR014009">
    <property type="entry name" value="PIK_FAT"/>
</dbReference>
<dbReference type="PANTHER" id="PTHR11139">
    <property type="entry name" value="ATAXIA TELANGIECTASIA MUTATED ATM -RELATED"/>
    <property type="match status" value="1"/>
</dbReference>
<dbReference type="Pfam" id="PF00454">
    <property type="entry name" value="PI3_PI4_kinase"/>
    <property type="match status" value="1"/>
</dbReference>
<protein>
    <recommendedName>
        <fullName evidence="8">Non-specific serine/threonine protein kinase</fullName>
    </recommendedName>
</protein>
<evidence type="ECO:0000256" key="1">
    <source>
        <dbReference type="ARBA" id="ARBA00007234"/>
    </source>
</evidence>
<dbReference type="GO" id="GO:0006281">
    <property type="term" value="P:DNA repair"/>
    <property type="evidence" value="ECO:0007669"/>
    <property type="project" value="TreeGrafter"/>
</dbReference>
<dbReference type="Gene3D" id="1.10.1070.11">
    <property type="entry name" value="Phosphatidylinositol 3-/4-kinase, catalytic domain"/>
    <property type="match status" value="1"/>
</dbReference>
<feature type="compositionally biased region" description="Basic and acidic residues" evidence="2">
    <location>
        <begin position="3033"/>
        <end position="3043"/>
    </location>
</feature>
<feature type="compositionally biased region" description="Polar residues" evidence="2">
    <location>
        <begin position="1872"/>
        <end position="1887"/>
    </location>
</feature>
<dbReference type="GO" id="GO:0005634">
    <property type="term" value="C:nucleus"/>
    <property type="evidence" value="ECO:0007669"/>
    <property type="project" value="TreeGrafter"/>
</dbReference>
<dbReference type="GO" id="GO:0000124">
    <property type="term" value="C:SAGA complex"/>
    <property type="evidence" value="ECO:0007669"/>
    <property type="project" value="TreeGrafter"/>
</dbReference>
<evidence type="ECO:0000259" key="4">
    <source>
        <dbReference type="PROSITE" id="PS51189"/>
    </source>
</evidence>
<dbReference type="CDD" id="cd05163">
    <property type="entry name" value="PIKK_TRRAP"/>
    <property type="match status" value="1"/>
</dbReference>
<dbReference type="Pfam" id="PF20206">
    <property type="entry name" value="Tra1_ring"/>
    <property type="match status" value="1"/>
</dbReference>
<dbReference type="Pfam" id="PF02259">
    <property type="entry name" value="FAT"/>
    <property type="match status" value="1"/>
</dbReference>
<feature type="region of interest" description="Disordered" evidence="2">
    <location>
        <begin position="3002"/>
        <end position="3048"/>
    </location>
</feature>
<feature type="compositionally biased region" description="Polar residues" evidence="2">
    <location>
        <begin position="3005"/>
        <end position="3016"/>
    </location>
</feature>
<proteinExistence type="inferred from homology"/>
<evidence type="ECO:0000313" key="6">
    <source>
        <dbReference type="EMBL" id="KAJ3224028.1"/>
    </source>
</evidence>
<dbReference type="SUPFAM" id="SSF48371">
    <property type="entry name" value="ARM repeat"/>
    <property type="match status" value="3"/>
</dbReference>
<feature type="domain" description="FATC" evidence="5">
    <location>
        <begin position="3537"/>
        <end position="3569"/>
    </location>
</feature>
<evidence type="ECO:0000256" key="2">
    <source>
        <dbReference type="SAM" id="MobiDB-lite"/>
    </source>
</evidence>
<dbReference type="Proteomes" id="UP001211065">
    <property type="component" value="Unassembled WGS sequence"/>
</dbReference>
<comment type="similarity">
    <text evidence="1">Belongs to the PI3/PI4-kinase family. TRA1 subfamily.</text>
</comment>
<dbReference type="GO" id="GO:0035267">
    <property type="term" value="C:NuA4 histone acetyltransferase complex"/>
    <property type="evidence" value="ECO:0007669"/>
    <property type="project" value="TreeGrafter"/>
</dbReference>
<comment type="caution">
    <text evidence="6">The sequence shown here is derived from an EMBL/GenBank/DDBJ whole genome shotgun (WGS) entry which is preliminary data.</text>
</comment>
<dbReference type="SUPFAM" id="SSF56112">
    <property type="entry name" value="Protein kinase-like (PK-like)"/>
    <property type="match status" value="1"/>
</dbReference>
<organism evidence="6 7">
    <name type="scientific">Clydaea vesicula</name>
    <dbReference type="NCBI Taxonomy" id="447962"/>
    <lineage>
        <taxon>Eukaryota</taxon>
        <taxon>Fungi</taxon>
        <taxon>Fungi incertae sedis</taxon>
        <taxon>Chytridiomycota</taxon>
        <taxon>Chytridiomycota incertae sedis</taxon>
        <taxon>Chytridiomycetes</taxon>
        <taxon>Lobulomycetales</taxon>
        <taxon>Lobulomycetaceae</taxon>
        <taxon>Clydaea</taxon>
    </lineage>
</organism>
<dbReference type="PROSITE" id="PS51189">
    <property type="entry name" value="FAT"/>
    <property type="match status" value="1"/>
</dbReference>
<dbReference type="InterPro" id="IPR036940">
    <property type="entry name" value="PI3/4_kinase_cat_sf"/>
</dbReference>
<dbReference type="InterPro" id="IPR046805">
    <property type="entry name" value="Tra1_ring"/>
</dbReference>
<evidence type="ECO:0000313" key="7">
    <source>
        <dbReference type="Proteomes" id="UP001211065"/>
    </source>
</evidence>
<reference evidence="6" key="1">
    <citation type="submission" date="2020-05" db="EMBL/GenBank/DDBJ databases">
        <title>Phylogenomic resolution of chytrid fungi.</title>
        <authorList>
            <person name="Stajich J.E."/>
            <person name="Amses K."/>
            <person name="Simmons R."/>
            <person name="Seto K."/>
            <person name="Myers J."/>
            <person name="Bonds A."/>
            <person name="Quandt C.A."/>
            <person name="Barry K."/>
            <person name="Liu P."/>
            <person name="Grigoriev I."/>
            <person name="Longcore J.E."/>
            <person name="James T.Y."/>
        </authorList>
    </citation>
    <scope>NUCLEOTIDE SEQUENCE</scope>
    <source>
        <strain evidence="6">JEL0476</strain>
    </source>
</reference>